<organism evidence="3 4">
    <name type="scientific">Mycolicibacterium fortuitum</name>
    <name type="common">Mycobacterium fortuitum</name>
    <dbReference type="NCBI Taxonomy" id="1766"/>
    <lineage>
        <taxon>Bacteria</taxon>
        <taxon>Bacillati</taxon>
        <taxon>Actinomycetota</taxon>
        <taxon>Actinomycetes</taxon>
        <taxon>Mycobacteriales</taxon>
        <taxon>Mycobacteriaceae</taxon>
        <taxon>Mycolicibacterium</taxon>
    </lineage>
</organism>
<keyword evidence="2" id="KW-0812">Transmembrane</keyword>
<accession>A0AAE4VKD0</accession>
<reference evidence="3" key="1">
    <citation type="submission" date="2023-10" db="EMBL/GenBank/DDBJ databases">
        <title>Mycolicibacterium fortuitum clinical isolates causing pulmonary infections in humans.</title>
        <authorList>
            <person name="Mejia-Ponce P.M."/>
            <person name="Zenteno-Cuevas R."/>
            <person name="Licona-Cassani C."/>
        </authorList>
    </citation>
    <scope>NUCLEOTIDE SEQUENCE</scope>
    <source>
        <strain evidence="3">M8</strain>
    </source>
</reference>
<evidence type="ECO:0000256" key="2">
    <source>
        <dbReference type="SAM" id="Phobius"/>
    </source>
</evidence>
<protein>
    <submittedName>
        <fullName evidence="3">Uncharacterized protein</fullName>
    </submittedName>
</protein>
<gene>
    <name evidence="3" type="ORF">R4485_36850</name>
</gene>
<feature type="compositionally biased region" description="Low complexity" evidence="1">
    <location>
        <begin position="62"/>
        <end position="73"/>
    </location>
</feature>
<proteinExistence type="predicted"/>
<feature type="transmembrane region" description="Helical" evidence="2">
    <location>
        <begin position="29"/>
        <end position="50"/>
    </location>
</feature>
<name>A0AAE4VKD0_MYCFO</name>
<keyword evidence="2" id="KW-1133">Transmembrane helix</keyword>
<feature type="region of interest" description="Disordered" evidence="1">
    <location>
        <begin position="50"/>
        <end position="82"/>
    </location>
</feature>
<evidence type="ECO:0000256" key="1">
    <source>
        <dbReference type="SAM" id="MobiDB-lite"/>
    </source>
</evidence>
<keyword evidence="2" id="KW-0472">Membrane</keyword>
<comment type="caution">
    <text evidence="3">The sequence shown here is derived from an EMBL/GenBank/DDBJ whole genome shotgun (WGS) entry which is preliminary data.</text>
</comment>
<evidence type="ECO:0000313" key="4">
    <source>
        <dbReference type="Proteomes" id="UP001186041"/>
    </source>
</evidence>
<sequence length="82" mass="8219">MQSPGSWGPQQYQQYTPAPPPKNNRALKWALGGTALIAVIAITAVVTMSLGGGDKEKGDGSGPTPTAGSGSNSEFASANDTG</sequence>
<feature type="region of interest" description="Disordered" evidence="1">
    <location>
        <begin position="1"/>
        <end position="24"/>
    </location>
</feature>
<dbReference type="EMBL" id="JAWLVV010000115">
    <property type="protein sequence ID" value="MDV7295720.1"/>
    <property type="molecule type" value="Genomic_DNA"/>
</dbReference>
<dbReference type="Proteomes" id="UP001186041">
    <property type="component" value="Unassembled WGS sequence"/>
</dbReference>
<dbReference type="AlphaFoldDB" id="A0AAE4VKD0"/>
<evidence type="ECO:0000313" key="3">
    <source>
        <dbReference type="EMBL" id="MDV7295720.1"/>
    </source>
</evidence>
<feature type="non-terminal residue" evidence="3">
    <location>
        <position position="82"/>
    </location>
</feature>